<proteinExistence type="predicted"/>
<organism evidence="1">
    <name type="scientific">Ajellomyces dermatitidis (strain ATCC 18188 / CBS 674.68)</name>
    <name type="common">Blastomyces dermatitidis</name>
    <dbReference type="NCBI Taxonomy" id="653446"/>
    <lineage>
        <taxon>Eukaryota</taxon>
        <taxon>Fungi</taxon>
        <taxon>Dikarya</taxon>
        <taxon>Ascomycota</taxon>
        <taxon>Pezizomycotina</taxon>
        <taxon>Eurotiomycetes</taxon>
        <taxon>Eurotiomycetidae</taxon>
        <taxon>Onygenales</taxon>
        <taxon>Ajellomycetaceae</taxon>
        <taxon>Blastomyces</taxon>
    </lineage>
</organism>
<protein>
    <submittedName>
        <fullName evidence="1">Uncharacterized protein</fullName>
    </submittedName>
</protein>
<gene>
    <name evidence="1" type="ORF">BDDG_12221</name>
</gene>
<accession>A0A0J9EMV2</accession>
<dbReference type="Proteomes" id="UP000007802">
    <property type="component" value="Unassembled WGS sequence"/>
</dbReference>
<reference evidence="1" key="1">
    <citation type="submission" date="2010-03" db="EMBL/GenBank/DDBJ databases">
        <title>Annotation of Blastomyces dermatitidis strain ATCC 18188.</title>
        <authorList>
            <consortium name="The Broad Institute Genome Sequencing Platform"/>
            <consortium name="Broad Institute Genome Sequencing Center for Infectious Disease."/>
            <person name="Cuomo C."/>
            <person name="Klein B."/>
            <person name="Sullivan T."/>
            <person name="Heitman J."/>
            <person name="Young S."/>
            <person name="Zeng Q."/>
            <person name="Gargeya S."/>
            <person name="Alvarado L."/>
            <person name="Berlin A.M."/>
            <person name="Chapman S.B."/>
            <person name="Chen Z."/>
            <person name="Freedman E."/>
            <person name="Gellesch M."/>
            <person name="Goldberg J."/>
            <person name="Griggs A."/>
            <person name="Gujja S."/>
            <person name="Heilman E."/>
            <person name="Heiman D."/>
            <person name="Howarth C."/>
            <person name="Mehta T."/>
            <person name="Neiman D."/>
            <person name="Pearson M."/>
            <person name="Roberts A."/>
            <person name="Saif S."/>
            <person name="Shea T."/>
            <person name="Shenoy N."/>
            <person name="Sisk P."/>
            <person name="Stolte C."/>
            <person name="Sykes S."/>
            <person name="White J."/>
            <person name="Yandava C."/>
            <person name="Haas B."/>
            <person name="Nusbaum C."/>
            <person name="Birren B."/>
        </authorList>
    </citation>
    <scope>NUCLEOTIDE SEQUENCE</scope>
    <source>
        <strain evidence="1">ATCC 18188</strain>
    </source>
</reference>
<name>A0A0J9EMV2_AJEDA</name>
<evidence type="ECO:0000313" key="1">
    <source>
        <dbReference type="EMBL" id="KMW67623.1"/>
    </source>
</evidence>
<sequence>MGSIVLEFPGTIGYRSVPGGIHIEREISGTLRTLREHPIRPLSFLIGLIRMAAGFWNIEFNGQGNSSMQYMEHGR</sequence>
<dbReference type="EMBL" id="GG749429">
    <property type="protein sequence ID" value="KMW67623.1"/>
    <property type="molecule type" value="Genomic_DNA"/>
</dbReference>
<dbReference type="AlphaFoldDB" id="A0A0J9EMV2"/>